<dbReference type="RefSeq" id="WP_075978754.1">
    <property type="nucleotide sequence ID" value="NZ_MKQR01000032.1"/>
</dbReference>
<accession>A0A1Q9LC15</accession>
<dbReference type="EMBL" id="MKQR01000032">
    <property type="protein sequence ID" value="OLR89571.1"/>
    <property type="molecule type" value="Genomic_DNA"/>
</dbReference>
<evidence type="ECO:0000313" key="2">
    <source>
        <dbReference type="Proteomes" id="UP000186040"/>
    </source>
</evidence>
<dbReference type="Gene3D" id="3.10.310.50">
    <property type="match status" value="1"/>
</dbReference>
<organism evidence="1 2">
    <name type="scientific">Actinokineospora bangkokensis</name>
    <dbReference type="NCBI Taxonomy" id="1193682"/>
    <lineage>
        <taxon>Bacteria</taxon>
        <taxon>Bacillati</taxon>
        <taxon>Actinomycetota</taxon>
        <taxon>Actinomycetes</taxon>
        <taxon>Pseudonocardiales</taxon>
        <taxon>Pseudonocardiaceae</taxon>
        <taxon>Actinokineospora</taxon>
    </lineage>
</organism>
<dbReference type="Pfam" id="PF17174">
    <property type="entry name" value="DUF5130"/>
    <property type="match status" value="1"/>
</dbReference>
<dbReference type="Proteomes" id="UP000186040">
    <property type="component" value="Unassembled WGS sequence"/>
</dbReference>
<dbReference type="AlphaFoldDB" id="A0A1Q9LC15"/>
<dbReference type="OrthoDB" id="3214027at2"/>
<proteinExistence type="predicted"/>
<protein>
    <submittedName>
        <fullName evidence="1">DUF5130 domain-containing protein</fullName>
    </submittedName>
</protein>
<reference evidence="1 2" key="1">
    <citation type="submission" date="2016-10" db="EMBL/GenBank/DDBJ databases">
        <title>The Draft Genome Sequence of Actinokineospora bangkokensis 44EHWT reveals the biosynthetic pathway of antifungal compounds Thailandins with unusual extender unit butylmalonyl-CoA.</title>
        <authorList>
            <person name="Greule A."/>
            <person name="Intra B."/>
            <person name="Flemming S."/>
            <person name="Rommel M.G."/>
            <person name="Panbangred W."/>
            <person name="Bechthold A."/>
        </authorList>
    </citation>
    <scope>NUCLEOTIDE SEQUENCE [LARGE SCALE GENOMIC DNA]</scope>
    <source>
        <strain evidence="1 2">44EHW</strain>
    </source>
</reference>
<dbReference type="STRING" id="1193682.BJP25_05735"/>
<keyword evidence="2" id="KW-1185">Reference proteome</keyword>
<gene>
    <name evidence="1" type="ORF">BJP25_05735</name>
</gene>
<dbReference type="InterPro" id="IPR033437">
    <property type="entry name" value="DUF5130"/>
</dbReference>
<comment type="caution">
    <text evidence="1">The sequence shown here is derived from an EMBL/GenBank/DDBJ whole genome shotgun (WGS) entry which is preliminary data.</text>
</comment>
<sequence>MGTGELVPTPVVEDPEHGIGVARTASGRLSVAREKVPAKPGLPFTPQQLARLDEALTLASRDTGIGFSVYLGDLGEDTRDRAEELHASIGAASTDSVLIAVSPGQRKVEVVSGAEAARRLPDRGCNLAVMSMVASFKEGDLTGGLVSGLRMLADQAGHAPRR</sequence>
<evidence type="ECO:0000313" key="1">
    <source>
        <dbReference type="EMBL" id="OLR89571.1"/>
    </source>
</evidence>
<name>A0A1Q9LC15_9PSEU</name>